<accession>A0ABV7K981</accession>
<dbReference type="Proteomes" id="UP001595583">
    <property type="component" value="Unassembled WGS sequence"/>
</dbReference>
<dbReference type="EMBL" id="JBHRTK010000012">
    <property type="protein sequence ID" value="MFC3206889.1"/>
    <property type="molecule type" value="Genomic_DNA"/>
</dbReference>
<dbReference type="RefSeq" id="WP_378220690.1">
    <property type="nucleotide sequence ID" value="NZ_JBHRTK010000012.1"/>
</dbReference>
<proteinExistence type="predicted"/>
<protein>
    <submittedName>
        <fullName evidence="1">Uncharacterized protein</fullName>
    </submittedName>
</protein>
<reference evidence="2" key="1">
    <citation type="journal article" date="2019" name="Int. J. Syst. Evol. Microbiol.">
        <title>The Global Catalogue of Microorganisms (GCM) 10K type strain sequencing project: providing services to taxonomists for standard genome sequencing and annotation.</title>
        <authorList>
            <consortium name="The Broad Institute Genomics Platform"/>
            <consortium name="The Broad Institute Genome Sequencing Center for Infectious Disease"/>
            <person name="Wu L."/>
            <person name="Ma J."/>
        </authorList>
    </citation>
    <scope>NUCLEOTIDE SEQUENCE [LARGE SCALE GENOMIC DNA]</scope>
    <source>
        <strain evidence="2">KCTC 52165</strain>
    </source>
</reference>
<keyword evidence="2" id="KW-1185">Reference proteome</keyword>
<organism evidence="1 2">
    <name type="scientific">Aquamicrobium soli</name>
    <dbReference type="NCBI Taxonomy" id="1811518"/>
    <lineage>
        <taxon>Bacteria</taxon>
        <taxon>Pseudomonadati</taxon>
        <taxon>Pseudomonadota</taxon>
        <taxon>Alphaproteobacteria</taxon>
        <taxon>Hyphomicrobiales</taxon>
        <taxon>Phyllobacteriaceae</taxon>
        <taxon>Aquamicrobium</taxon>
    </lineage>
</organism>
<gene>
    <name evidence="1" type="ORF">ACFOHJ_11750</name>
</gene>
<comment type="caution">
    <text evidence="1">The sequence shown here is derived from an EMBL/GenBank/DDBJ whole genome shotgun (WGS) entry which is preliminary data.</text>
</comment>
<name>A0ABV7K981_9HYPH</name>
<evidence type="ECO:0000313" key="1">
    <source>
        <dbReference type="EMBL" id="MFC3206889.1"/>
    </source>
</evidence>
<sequence>MRFVQPGYDADDMATPPNKVIFDSDDIGTLSVIAHGIYRFNNGDNTKKIASWSLDFIPLCTFQFRLSNGPQWRPFIVPAGAGYVNQRLTVSQTGITITLALSVSYVDIAWQAYRLAVTP</sequence>
<evidence type="ECO:0000313" key="2">
    <source>
        <dbReference type="Proteomes" id="UP001595583"/>
    </source>
</evidence>